<dbReference type="SUPFAM" id="SSF81901">
    <property type="entry name" value="HCP-like"/>
    <property type="match status" value="1"/>
</dbReference>
<dbReference type="Gene3D" id="1.25.40.10">
    <property type="entry name" value="Tetratricopeptide repeat domain"/>
    <property type="match status" value="1"/>
</dbReference>
<reference evidence="2 3" key="1">
    <citation type="submission" date="2023-05" db="EMBL/GenBank/DDBJ databases">
        <title>Streptantibioticus silvisoli sp. nov., acidotolerant actinomycetes 1 from pine litter.</title>
        <authorList>
            <person name="Swiecimska M."/>
            <person name="Golinska P."/>
            <person name="Sangal V."/>
            <person name="Wachnowicz B."/>
            <person name="Goodfellow M."/>
        </authorList>
    </citation>
    <scope>NUCLEOTIDE SEQUENCE [LARGE SCALE GENOMIC DNA]</scope>
    <source>
        <strain evidence="2 3">DSM 42109</strain>
    </source>
</reference>
<evidence type="ECO:0000256" key="1">
    <source>
        <dbReference type="SAM" id="MobiDB-lite"/>
    </source>
</evidence>
<keyword evidence="3" id="KW-1185">Reference proteome</keyword>
<dbReference type="PANTHER" id="PTHR47691:SF3">
    <property type="entry name" value="HTH-TYPE TRANSCRIPTIONAL REGULATOR RV0890C-RELATED"/>
    <property type="match status" value="1"/>
</dbReference>
<dbReference type="Proteomes" id="UP001214441">
    <property type="component" value="Unassembled WGS sequence"/>
</dbReference>
<dbReference type="RefSeq" id="WP_274044724.1">
    <property type="nucleotide sequence ID" value="NZ_JANCPR020000012.1"/>
</dbReference>
<name>A0ABT6ZVR9_9ACTN</name>
<dbReference type="EMBL" id="JANCPR020000012">
    <property type="protein sequence ID" value="MDJ1133170.1"/>
    <property type="molecule type" value="Genomic_DNA"/>
</dbReference>
<dbReference type="Pfam" id="PF13181">
    <property type="entry name" value="TPR_8"/>
    <property type="match status" value="1"/>
</dbReference>
<comment type="caution">
    <text evidence="2">The sequence shown here is derived from an EMBL/GenBank/DDBJ whole genome shotgun (WGS) entry which is preliminary data.</text>
</comment>
<accession>A0ABT6ZVR9</accession>
<dbReference type="InterPro" id="IPR011990">
    <property type="entry name" value="TPR-like_helical_dom_sf"/>
</dbReference>
<gene>
    <name evidence="2" type="ORF">NMN56_014585</name>
</gene>
<dbReference type="PANTHER" id="PTHR47691">
    <property type="entry name" value="REGULATOR-RELATED"/>
    <property type="match status" value="1"/>
</dbReference>
<feature type="region of interest" description="Disordered" evidence="1">
    <location>
        <begin position="287"/>
        <end position="322"/>
    </location>
</feature>
<evidence type="ECO:0000313" key="3">
    <source>
        <dbReference type="Proteomes" id="UP001214441"/>
    </source>
</evidence>
<sequence>MSAVFTVAYSGLTAEEARLYRLLGLFPGRSVDIGTAVCVAGVDPQTADDLLFALEEAALLEWGEEDGRYRFHDLVRSHARERAMDEESEHERDAVLERCVDYYVTGAAFADLAVMGDRLRIGGEATRRPHAYDPFEGPDRRRAALAWLAAERHEALAVLRAAAEDGGMEHQVWQLAESLTALYLNHRHLDDWRVCCELGAGAAAADGRPDAEALLRALLSRPLLDLGEDARAREELDLALARAEKTGNLPLRASVREFDGRYWDRHDAQRAIESYERSIELNEQFAQRASGEHEGEGHGGSGEPDEVAAESAESAESGDRTGGVRGIATARFFLACALDVTGQHDRALAELLGVHERFQELDDTRMAGRALAALGRVRQSLGEHEAAREAYGEAVRMLRETQSTHYEAQALEAWATLDERQSEPEAAHERLLRALEIYEAGGSPRAEQLRERLGAAEV</sequence>
<dbReference type="SUPFAM" id="SSF48452">
    <property type="entry name" value="TPR-like"/>
    <property type="match status" value="1"/>
</dbReference>
<proteinExistence type="predicted"/>
<organism evidence="2 3">
    <name type="scientific">Streptomyces iconiensis</name>
    <dbReference type="NCBI Taxonomy" id="1384038"/>
    <lineage>
        <taxon>Bacteria</taxon>
        <taxon>Bacillati</taxon>
        <taxon>Actinomycetota</taxon>
        <taxon>Actinomycetes</taxon>
        <taxon>Kitasatosporales</taxon>
        <taxon>Streptomycetaceae</taxon>
        <taxon>Streptomyces</taxon>
    </lineage>
</organism>
<evidence type="ECO:0000313" key="2">
    <source>
        <dbReference type="EMBL" id="MDJ1133170.1"/>
    </source>
</evidence>
<protein>
    <submittedName>
        <fullName evidence="2">Tetratricopeptide repeat protein</fullName>
    </submittedName>
</protein>
<dbReference type="InterPro" id="IPR019734">
    <property type="entry name" value="TPR_rpt"/>
</dbReference>